<proteinExistence type="inferred from homology"/>
<dbReference type="PROSITE" id="PS01095">
    <property type="entry name" value="GH18_1"/>
    <property type="match status" value="1"/>
</dbReference>
<evidence type="ECO:0000256" key="5">
    <source>
        <dbReference type="ARBA" id="ARBA00023277"/>
    </source>
</evidence>
<evidence type="ECO:0000256" key="6">
    <source>
        <dbReference type="ARBA" id="ARBA00023295"/>
    </source>
</evidence>
<dbReference type="InterPro" id="IPR050542">
    <property type="entry name" value="Glycosyl_Hydrlase18_Chitinase"/>
</dbReference>
<dbReference type="Pfam" id="PF00704">
    <property type="entry name" value="Glyco_hydro_18"/>
    <property type="match status" value="1"/>
</dbReference>
<dbReference type="EMBL" id="VNJK01000001">
    <property type="protein sequence ID" value="TVX94317.1"/>
    <property type="molecule type" value="Genomic_DNA"/>
</dbReference>
<keyword evidence="9" id="KW-1133">Transmembrane helix</keyword>
<dbReference type="AlphaFoldDB" id="A0A559J358"/>
<evidence type="ECO:0000256" key="4">
    <source>
        <dbReference type="ARBA" id="ARBA00022801"/>
    </source>
</evidence>
<dbReference type="PROSITE" id="PS51910">
    <property type="entry name" value="GH18_2"/>
    <property type="match status" value="1"/>
</dbReference>
<dbReference type="RefSeq" id="WP_144991424.1">
    <property type="nucleotide sequence ID" value="NZ_VNJK01000001.1"/>
</dbReference>
<dbReference type="SMART" id="SM00060">
    <property type="entry name" value="FN3"/>
    <property type="match status" value="2"/>
</dbReference>
<evidence type="ECO:0000256" key="1">
    <source>
        <dbReference type="ARBA" id="ARBA00009121"/>
    </source>
</evidence>
<dbReference type="PANTHER" id="PTHR45708:SF49">
    <property type="entry name" value="ENDOCHITINASE"/>
    <property type="match status" value="1"/>
</dbReference>
<feature type="domain" description="Fibronectin type-III" evidence="10">
    <location>
        <begin position="486"/>
        <end position="572"/>
    </location>
</feature>
<evidence type="ECO:0000256" key="8">
    <source>
        <dbReference type="RuleBase" id="RU000489"/>
    </source>
</evidence>
<dbReference type="InterPro" id="IPR017853">
    <property type="entry name" value="GH"/>
</dbReference>
<dbReference type="SUPFAM" id="SSF49265">
    <property type="entry name" value="Fibronectin type III"/>
    <property type="match status" value="1"/>
</dbReference>
<dbReference type="SMART" id="SM00636">
    <property type="entry name" value="Glyco_18"/>
    <property type="match status" value="1"/>
</dbReference>
<reference evidence="12 13" key="1">
    <citation type="submission" date="2019-07" db="EMBL/GenBank/DDBJ databases">
        <authorList>
            <person name="Kim J."/>
        </authorList>
    </citation>
    <scope>NUCLEOTIDE SEQUENCE [LARGE SCALE GENOMIC DNA]</scope>
    <source>
        <strain evidence="12 13">N4</strain>
    </source>
</reference>
<dbReference type="Gene3D" id="2.10.10.20">
    <property type="entry name" value="Carbohydrate-binding module superfamily 5/12"/>
    <property type="match status" value="1"/>
</dbReference>
<dbReference type="OrthoDB" id="315328at2"/>
<dbReference type="CDD" id="cd12214">
    <property type="entry name" value="ChiA1_BD"/>
    <property type="match status" value="1"/>
</dbReference>
<evidence type="ECO:0000259" key="10">
    <source>
        <dbReference type="PROSITE" id="PS50853"/>
    </source>
</evidence>
<dbReference type="InterPro" id="IPR011583">
    <property type="entry name" value="Chitinase_II/V-like_cat"/>
</dbReference>
<dbReference type="CDD" id="cd02871">
    <property type="entry name" value="GH18_chitinase_D-like"/>
    <property type="match status" value="1"/>
</dbReference>
<evidence type="ECO:0000313" key="12">
    <source>
        <dbReference type="EMBL" id="TVX94317.1"/>
    </source>
</evidence>
<keyword evidence="4 8" id="KW-0378">Hydrolase</keyword>
<dbReference type="Gene3D" id="2.60.40.10">
    <property type="entry name" value="Immunoglobulins"/>
    <property type="match status" value="2"/>
</dbReference>
<dbReference type="GO" id="GO:0008843">
    <property type="term" value="F:endochitinase activity"/>
    <property type="evidence" value="ECO:0007669"/>
    <property type="project" value="UniProtKB-EC"/>
</dbReference>
<dbReference type="SUPFAM" id="SSF51055">
    <property type="entry name" value="Carbohydrate binding domain"/>
    <property type="match status" value="1"/>
</dbReference>
<keyword evidence="5" id="KW-0119">Carbohydrate metabolism</keyword>
<gene>
    <name evidence="12" type="ORF">FPZ44_15420</name>
</gene>
<dbReference type="GO" id="GO:0008061">
    <property type="term" value="F:chitin binding"/>
    <property type="evidence" value="ECO:0007669"/>
    <property type="project" value="InterPro"/>
</dbReference>
<evidence type="ECO:0000256" key="7">
    <source>
        <dbReference type="ARBA" id="ARBA00023326"/>
    </source>
</evidence>
<keyword evidence="6 8" id="KW-0326">Glycosidase</keyword>
<dbReference type="PANTHER" id="PTHR45708">
    <property type="entry name" value="ENDOCHITINASE"/>
    <property type="match status" value="1"/>
</dbReference>
<dbReference type="SMART" id="SM00495">
    <property type="entry name" value="ChtBD3"/>
    <property type="match status" value="1"/>
</dbReference>
<keyword evidence="9" id="KW-0472">Membrane</keyword>
<dbReference type="GO" id="GO:0000272">
    <property type="term" value="P:polysaccharide catabolic process"/>
    <property type="evidence" value="ECO:0007669"/>
    <property type="project" value="UniProtKB-KW"/>
</dbReference>
<dbReference type="CDD" id="cd00063">
    <property type="entry name" value="FN3"/>
    <property type="match status" value="2"/>
</dbReference>
<dbReference type="Gene3D" id="3.20.20.80">
    <property type="entry name" value="Glycosidases"/>
    <property type="match status" value="1"/>
</dbReference>
<protein>
    <recommendedName>
        <fullName evidence="2">chitinase</fullName>
        <ecNumber evidence="2">3.2.1.14</ecNumber>
    </recommendedName>
</protein>
<dbReference type="SUPFAM" id="SSF51445">
    <property type="entry name" value="(Trans)glycosidases"/>
    <property type="match status" value="1"/>
</dbReference>
<evidence type="ECO:0000256" key="9">
    <source>
        <dbReference type="SAM" id="Phobius"/>
    </source>
</evidence>
<evidence type="ECO:0000256" key="2">
    <source>
        <dbReference type="ARBA" id="ARBA00012729"/>
    </source>
</evidence>
<feature type="domain" description="Fibronectin type-III" evidence="10">
    <location>
        <begin position="395"/>
        <end position="480"/>
    </location>
</feature>
<dbReference type="FunFam" id="2.60.40.10:FF:001114">
    <property type="entry name" value="Chitinase A1"/>
    <property type="match status" value="1"/>
</dbReference>
<dbReference type="InterPro" id="IPR001223">
    <property type="entry name" value="Glyco_hydro18_cat"/>
</dbReference>
<dbReference type="Pfam" id="PF00041">
    <property type="entry name" value="fn3"/>
    <property type="match status" value="2"/>
</dbReference>
<dbReference type="Pfam" id="PF02839">
    <property type="entry name" value="CBM_5_12"/>
    <property type="match status" value="1"/>
</dbReference>
<feature type="domain" description="GH18" evidence="11">
    <location>
        <begin position="54"/>
        <end position="384"/>
    </location>
</feature>
<accession>A0A559J358</accession>
<evidence type="ECO:0000256" key="3">
    <source>
        <dbReference type="ARBA" id="ARBA00022729"/>
    </source>
</evidence>
<comment type="similarity">
    <text evidence="1">Belongs to the glycosyl hydrolase 18 family. Chitinase class II subfamily.</text>
</comment>
<keyword evidence="9" id="KW-0812">Transmembrane</keyword>
<keyword evidence="7" id="KW-0624">Polysaccharide degradation</keyword>
<name>A0A559J358_9BACL</name>
<dbReference type="Proteomes" id="UP000318102">
    <property type="component" value="Unassembled WGS sequence"/>
</dbReference>
<dbReference type="InterPro" id="IPR036573">
    <property type="entry name" value="CBM_sf_5/12"/>
</dbReference>
<dbReference type="InterPro" id="IPR003610">
    <property type="entry name" value="CBM5/12"/>
</dbReference>
<organism evidence="12 13">
    <name type="scientific">Paenibacillus agilis</name>
    <dbReference type="NCBI Taxonomy" id="3020863"/>
    <lineage>
        <taxon>Bacteria</taxon>
        <taxon>Bacillati</taxon>
        <taxon>Bacillota</taxon>
        <taxon>Bacilli</taxon>
        <taxon>Bacillales</taxon>
        <taxon>Paenibacillaceae</taxon>
        <taxon>Paenibacillus</taxon>
    </lineage>
</organism>
<comment type="caution">
    <text evidence="12">The sequence shown here is derived from an EMBL/GenBank/DDBJ whole genome shotgun (WGS) entry which is preliminary data.</text>
</comment>
<feature type="transmembrane region" description="Helical" evidence="9">
    <location>
        <begin position="12"/>
        <end position="31"/>
    </location>
</feature>
<dbReference type="EC" id="3.2.1.14" evidence="2"/>
<dbReference type="PROSITE" id="PS50853">
    <property type="entry name" value="FN3"/>
    <property type="match status" value="2"/>
</dbReference>
<evidence type="ECO:0000313" key="13">
    <source>
        <dbReference type="Proteomes" id="UP000318102"/>
    </source>
</evidence>
<sequence length="621" mass="66437">MDVWLEKVRCKAAVIVLITVLICTLLPISVVNGGVGSSTNSQDSAIASLPSTNKLIVGYWHNFDNGSGYVRLRDVSTKFDVINVAFAEPTNGPRGGTIGFTPYQITPAELKADVQYLQSLGKKVIISIGGANGQVQLETAQARDQFVSSMKSIITTYGFDGLDIDFEGHSLYLNNGDSDFRTPTTPVITNLISAIRELHTHFGDSFMITMAPETFFVQVGYSFYGGTGTGADPRAGAYLPVIHAVRDILDWLQVQHYNSGPITALDGTYYTMGNADFHVAMADMVLTGFPVARNNERFFAPLRPDQVVVGLPANVNAGGGFTTVTEVHKALDYLYKGQTFGGRYVLRNPAGYANMRGLMTWSINWDRYNNFEFSTRHRAYLDALNVVPDTQAPSVPSQVRTTAVGTNNVSLAWQASTDNVGVTEYDIFEGVNKVGSTAGTSFAVQGLAPDTTYSFTVKARDRAGNVSAASTALAVKTGVVVPDPTPPTAPTNAVVSSTTATSIALTWTPSTDNIGVTGYTVSYGTSQVNVAAANATITELAANTTYTFTIVAKDAAGNQSTGTTIQATTSQAPSASDWKAGVSYKVNDEATFAGKVYVCRQPHTSLLGWEPPNVPALWRLK</sequence>
<dbReference type="GO" id="GO:0005576">
    <property type="term" value="C:extracellular region"/>
    <property type="evidence" value="ECO:0007669"/>
    <property type="project" value="InterPro"/>
</dbReference>
<keyword evidence="3" id="KW-0732">Signal</keyword>
<dbReference type="InterPro" id="IPR001579">
    <property type="entry name" value="Glyco_hydro_18_chit_AS"/>
</dbReference>
<dbReference type="GO" id="GO:0030246">
    <property type="term" value="F:carbohydrate binding"/>
    <property type="evidence" value="ECO:0007669"/>
    <property type="project" value="InterPro"/>
</dbReference>
<dbReference type="InterPro" id="IPR036116">
    <property type="entry name" value="FN3_sf"/>
</dbReference>
<dbReference type="InterPro" id="IPR013783">
    <property type="entry name" value="Ig-like_fold"/>
</dbReference>
<evidence type="ECO:0000259" key="11">
    <source>
        <dbReference type="PROSITE" id="PS51910"/>
    </source>
</evidence>
<dbReference type="InterPro" id="IPR003961">
    <property type="entry name" value="FN3_dom"/>
</dbReference>
<keyword evidence="13" id="KW-1185">Reference proteome</keyword>